<dbReference type="AlphaFoldDB" id="A0A377JW53"/>
<reference evidence="9 10" key="1">
    <citation type="submission" date="2018-06" db="EMBL/GenBank/DDBJ databases">
        <authorList>
            <consortium name="Pathogen Informatics"/>
            <person name="Doyle S."/>
        </authorList>
    </citation>
    <scope>NUCLEOTIDE SEQUENCE [LARGE SCALE GENOMIC DNA]</scope>
    <source>
        <strain evidence="9 10">NCTC12221</strain>
    </source>
</reference>
<keyword evidence="3 6" id="KW-0812">Transmembrane</keyword>
<evidence type="ECO:0000256" key="5">
    <source>
        <dbReference type="ARBA" id="ARBA00023136"/>
    </source>
</evidence>
<name>A0A377JW53_9HELI</name>
<keyword evidence="4 8" id="KW-1133">Transmembrane helix</keyword>
<gene>
    <name evidence="9" type="primary">ykkC</name>
    <name evidence="9" type="ORF">NCTC12221_01754</name>
</gene>
<evidence type="ECO:0000256" key="4">
    <source>
        <dbReference type="ARBA" id="ARBA00022989"/>
    </source>
</evidence>
<evidence type="ECO:0000256" key="1">
    <source>
        <dbReference type="ARBA" id="ARBA00004651"/>
    </source>
</evidence>
<dbReference type="Proteomes" id="UP000255335">
    <property type="component" value="Unassembled WGS sequence"/>
</dbReference>
<proteinExistence type="inferred from homology"/>
<dbReference type="PANTHER" id="PTHR30561">
    <property type="entry name" value="SMR FAMILY PROTON-DEPENDENT DRUG EFFLUX TRANSPORTER SUGE"/>
    <property type="match status" value="1"/>
</dbReference>
<dbReference type="RefSeq" id="WP_115026828.1">
    <property type="nucleotide sequence ID" value="NZ_UGHZ01000003.1"/>
</dbReference>
<accession>A0A377JW53</accession>
<dbReference type="PANTHER" id="PTHR30561:SF7">
    <property type="entry name" value="GUANIDINIUM EFFLUX SYSTEM SUBUNIT GDNC-RELATED"/>
    <property type="match status" value="1"/>
</dbReference>
<dbReference type="Gene3D" id="1.10.3730.20">
    <property type="match status" value="1"/>
</dbReference>
<dbReference type="InterPro" id="IPR037185">
    <property type="entry name" value="EmrE-like"/>
</dbReference>
<dbReference type="EMBL" id="UGHZ01000003">
    <property type="protein sequence ID" value="STP13676.1"/>
    <property type="molecule type" value="Genomic_DNA"/>
</dbReference>
<evidence type="ECO:0000313" key="9">
    <source>
        <dbReference type="EMBL" id="STP13676.1"/>
    </source>
</evidence>
<protein>
    <submittedName>
        <fullName evidence="9">SMR family multidrug efflux pump</fullName>
    </submittedName>
</protein>
<keyword evidence="2" id="KW-1003">Cell membrane</keyword>
<evidence type="ECO:0000256" key="2">
    <source>
        <dbReference type="ARBA" id="ARBA00022475"/>
    </source>
</evidence>
<sequence length="173" mass="18673">MIQKINTKITMSKNLAWLLILIGGICEVAWVSGLKYADTLPLKALTGVGIAFSFTCAVLAMKRLEVSIVYSVFVGIGTGGVVVAEIVLFGEEASLIKIALISTLMLGVLGLKCSVKESKTAQDIYDHLPQELESLFIESGDTQNFQHNIKQDSTMASKKAESRASNTDSTKDK</sequence>
<feature type="compositionally biased region" description="Polar residues" evidence="7">
    <location>
        <begin position="163"/>
        <end position="173"/>
    </location>
</feature>
<dbReference type="InterPro" id="IPR045324">
    <property type="entry name" value="Small_multidrug_res"/>
</dbReference>
<evidence type="ECO:0000256" key="8">
    <source>
        <dbReference type="SAM" id="Phobius"/>
    </source>
</evidence>
<dbReference type="GO" id="GO:0022857">
    <property type="term" value="F:transmembrane transporter activity"/>
    <property type="evidence" value="ECO:0007669"/>
    <property type="project" value="InterPro"/>
</dbReference>
<feature type="region of interest" description="Disordered" evidence="7">
    <location>
        <begin position="150"/>
        <end position="173"/>
    </location>
</feature>
<evidence type="ECO:0000256" key="3">
    <source>
        <dbReference type="ARBA" id="ARBA00022692"/>
    </source>
</evidence>
<feature type="transmembrane region" description="Helical" evidence="8">
    <location>
        <begin position="68"/>
        <end position="89"/>
    </location>
</feature>
<evidence type="ECO:0000256" key="6">
    <source>
        <dbReference type="RuleBase" id="RU003942"/>
    </source>
</evidence>
<comment type="subcellular location">
    <subcellularLocation>
        <location evidence="1 6">Cell membrane</location>
        <topology evidence="1 6">Multi-pass membrane protein</topology>
    </subcellularLocation>
</comment>
<organism evidence="9 10">
    <name type="scientific">Helicobacter cinaedi</name>
    <dbReference type="NCBI Taxonomy" id="213"/>
    <lineage>
        <taxon>Bacteria</taxon>
        <taxon>Pseudomonadati</taxon>
        <taxon>Campylobacterota</taxon>
        <taxon>Epsilonproteobacteria</taxon>
        <taxon>Campylobacterales</taxon>
        <taxon>Helicobacteraceae</taxon>
        <taxon>Helicobacter</taxon>
    </lineage>
</organism>
<dbReference type="InterPro" id="IPR000390">
    <property type="entry name" value="Small_drug/metabolite_transptr"/>
</dbReference>
<dbReference type="GO" id="GO:0005886">
    <property type="term" value="C:plasma membrane"/>
    <property type="evidence" value="ECO:0007669"/>
    <property type="project" value="UniProtKB-SubCell"/>
</dbReference>
<feature type="transmembrane region" description="Helical" evidence="8">
    <location>
        <begin position="95"/>
        <end position="115"/>
    </location>
</feature>
<comment type="similarity">
    <text evidence="6">Belongs to the drug/metabolite transporter (DMT) superfamily. Small multidrug resistance (SMR) (TC 2.A.7.1) family.</text>
</comment>
<dbReference type="SUPFAM" id="SSF103481">
    <property type="entry name" value="Multidrug resistance efflux transporter EmrE"/>
    <property type="match status" value="1"/>
</dbReference>
<evidence type="ECO:0000313" key="10">
    <source>
        <dbReference type="Proteomes" id="UP000255335"/>
    </source>
</evidence>
<keyword evidence="5 8" id="KW-0472">Membrane</keyword>
<feature type="transmembrane region" description="Helical" evidence="8">
    <location>
        <begin position="43"/>
        <end position="61"/>
    </location>
</feature>
<dbReference type="Pfam" id="PF00893">
    <property type="entry name" value="Multi_Drug_Res"/>
    <property type="match status" value="1"/>
</dbReference>
<evidence type="ECO:0000256" key="7">
    <source>
        <dbReference type="SAM" id="MobiDB-lite"/>
    </source>
</evidence>